<evidence type="ECO:0000313" key="8">
    <source>
        <dbReference type="EMBL" id="TKA41050.1"/>
    </source>
</evidence>
<dbReference type="PANTHER" id="PTHR15272:SF0">
    <property type="entry name" value="CHROMATIN ASSEMBLY FACTOR 1 SUBUNIT A"/>
    <property type="match status" value="1"/>
</dbReference>
<dbReference type="OrthoDB" id="79480at2759"/>
<evidence type="ECO:0000256" key="1">
    <source>
        <dbReference type="ARBA" id="ARBA00004123"/>
    </source>
</evidence>
<dbReference type="AlphaFoldDB" id="A0A4U0UXW6"/>
<feature type="compositionally biased region" description="Low complexity" evidence="5">
    <location>
        <begin position="208"/>
        <end position="220"/>
    </location>
</feature>
<evidence type="ECO:0000259" key="6">
    <source>
        <dbReference type="Pfam" id="PF12253"/>
    </source>
</evidence>
<evidence type="ECO:0008006" key="10">
    <source>
        <dbReference type="Google" id="ProtNLM"/>
    </source>
</evidence>
<dbReference type="Pfam" id="PF21796">
    <property type="entry name" value="Cac1_C"/>
    <property type="match status" value="1"/>
</dbReference>
<name>A0A4U0UXW6_9PEZI</name>
<dbReference type="InterPro" id="IPR048800">
    <property type="entry name" value="Cac1-like_C"/>
</dbReference>
<feature type="compositionally biased region" description="Basic and acidic residues" evidence="5">
    <location>
        <begin position="107"/>
        <end position="200"/>
    </location>
</feature>
<sequence>MEDIDPSPTSPNPRKRAAPDEASPARKPLNLKGTQFVMSTTTDTEGSTNPSPTGSIEHHREDSPALSISTMTSMEIVGSTAPEDEETAGTPSATDAKPPPAKRRKLTPSEKIERMREKEAKEKERAELKARKEEEKRAKDEERRQKAEERESKKREKEVEEQRKDDEKRLKVEEREAKKREKEAEEQRKEDAKLKKERSQMRLASFFGAKPATPGKTATASESQPVHARRKSLSLEPFDAVADQIRKSMSPVKGIPSQAAAASTPTPASANPTISDYRKHFLPFVVRPHTTLAPLYNIPNLDDLAYWQGEFDGEMKNPTFREKVDLGLVEPASVVDHLFDRNTRRGVPLPSIRALVDRIQGSSKQPIDLTHDGPVQQPLEAAMQQVTRRYLHFETDVRPPYFGTYTQIKSPRITRHLMRNPFSRARRDTDYDYDSEAEWEEAEEGDEDVGDEEEEAESLGDADEMEGFLDDEDDPAKNKRKLITGDLQPKSTGLCWENDASVIVQSIEGIDTTGTPKEMRGMRTSIILPGFTGQTIDPFSTIYWAQEKVPPPVPFFEASSRPPLQERPSNGQLTQKTLVGAAAGEKGPIMSAMTSQGAKPGPKVQSKVLSKEDLDEFKDAVVGSPLGKVDLAKGLKTRFPKMTHETIKDTLSTHFASLGTKGNKKWTFVDPDSAN</sequence>
<comment type="subcellular location">
    <subcellularLocation>
        <location evidence="1">Nucleus</location>
    </subcellularLocation>
</comment>
<comment type="caution">
    <text evidence="8">The sequence shown here is derived from an EMBL/GenBank/DDBJ whole genome shotgun (WGS) entry which is preliminary data.</text>
</comment>
<dbReference type="Proteomes" id="UP000310066">
    <property type="component" value="Unassembled WGS sequence"/>
</dbReference>
<dbReference type="GO" id="GO:0033186">
    <property type="term" value="C:CAF-1 complex"/>
    <property type="evidence" value="ECO:0007669"/>
    <property type="project" value="TreeGrafter"/>
</dbReference>
<dbReference type="GO" id="GO:0006334">
    <property type="term" value="P:nucleosome assembly"/>
    <property type="evidence" value="ECO:0007669"/>
    <property type="project" value="TreeGrafter"/>
</dbReference>
<evidence type="ECO:0000259" key="7">
    <source>
        <dbReference type="Pfam" id="PF21796"/>
    </source>
</evidence>
<feature type="compositionally biased region" description="Polar residues" evidence="5">
    <location>
        <begin position="32"/>
        <end position="54"/>
    </location>
</feature>
<dbReference type="Pfam" id="PF12253">
    <property type="entry name" value="CAF1A_dimeriz"/>
    <property type="match status" value="1"/>
</dbReference>
<feature type="domain" description="Chromatin assembly factor 1 subunit A dimerization" evidence="6">
    <location>
        <begin position="389"/>
        <end position="464"/>
    </location>
</feature>
<evidence type="ECO:0000256" key="4">
    <source>
        <dbReference type="ARBA" id="ARBA00023242"/>
    </source>
</evidence>
<evidence type="ECO:0000256" key="3">
    <source>
        <dbReference type="ARBA" id="ARBA00023204"/>
    </source>
</evidence>
<dbReference type="EMBL" id="NAJP01000029">
    <property type="protein sequence ID" value="TKA41050.1"/>
    <property type="molecule type" value="Genomic_DNA"/>
</dbReference>
<evidence type="ECO:0000256" key="2">
    <source>
        <dbReference type="ARBA" id="ARBA00022763"/>
    </source>
</evidence>
<feature type="compositionally biased region" description="Acidic residues" evidence="5">
    <location>
        <begin position="431"/>
        <end position="474"/>
    </location>
</feature>
<dbReference type="PANTHER" id="PTHR15272">
    <property type="entry name" value="CHROMATIN ASSEMBLY FACTOR 1 SUBUNIT A CAF-1 SUBUNIT A"/>
    <property type="match status" value="1"/>
</dbReference>
<feature type="region of interest" description="Disordered" evidence="5">
    <location>
        <begin position="428"/>
        <end position="477"/>
    </location>
</feature>
<keyword evidence="2" id="KW-0227">DNA damage</keyword>
<reference evidence="8 9" key="1">
    <citation type="submission" date="2017-03" db="EMBL/GenBank/DDBJ databases">
        <title>Genomes of endolithic fungi from Antarctica.</title>
        <authorList>
            <person name="Coleine C."/>
            <person name="Masonjones S."/>
            <person name="Stajich J.E."/>
        </authorList>
    </citation>
    <scope>NUCLEOTIDE SEQUENCE [LARGE SCALE GENOMIC DNA]</scope>
    <source>
        <strain evidence="8 9">CCFEE 5311</strain>
    </source>
</reference>
<feature type="region of interest" description="Disordered" evidence="5">
    <location>
        <begin position="1"/>
        <end position="231"/>
    </location>
</feature>
<proteinExistence type="predicted"/>
<keyword evidence="4" id="KW-0539">Nucleus</keyword>
<protein>
    <recommendedName>
        <fullName evidence="10">Chromatin assembly factor 1 subunit A</fullName>
    </recommendedName>
</protein>
<keyword evidence="3" id="KW-0234">DNA repair</keyword>
<dbReference type="InterPro" id="IPR022043">
    <property type="entry name" value="CAF1A_DD"/>
</dbReference>
<evidence type="ECO:0000256" key="5">
    <source>
        <dbReference type="SAM" id="MobiDB-lite"/>
    </source>
</evidence>
<dbReference type="GO" id="GO:0006281">
    <property type="term" value="P:DNA repair"/>
    <property type="evidence" value="ECO:0007669"/>
    <property type="project" value="UniProtKB-KW"/>
</dbReference>
<gene>
    <name evidence="8" type="ORF">B0A54_07571</name>
</gene>
<dbReference type="GO" id="GO:0005634">
    <property type="term" value="C:nucleus"/>
    <property type="evidence" value="ECO:0007669"/>
    <property type="project" value="UniProtKB-SubCell"/>
</dbReference>
<organism evidence="8 9">
    <name type="scientific">Friedmanniomyces endolithicus</name>
    <dbReference type="NCBI Taxonomy" id="329885"/>
    <lineage>
        <taxon>Eukaryota</taxon>
        <taxon>Fungi</taxon>
        <taxon>Dikarya</taxon>
        <taxon>Ascomycota</taxon>
        <taxon>Pezizomycotina</taxon>
        <taxon>Dothideomycetes</taxon>
        <taxon>Dothideomycetidae</taxon>
        <taxon>Mycosphaerellales</taxon>
        <taxon>Teratosphaeriaceae</taxon>
        <taxon>Friedmanniomyces</taxon>
    </lineage>
</organism>
<evidence type="ECO:0000313" key="9">
    <source>
        <dbReference type="Proteomes" id="UP000310066"/>
    </source>
</evidence>
<feature type="domain" description="Chromatin assembly factor 1 subunit Cac1-like C-terminal" evidence="7">
    <location>
        <begin position="614"/>
        <end position="666"/>
    </location>
</feature>
<accession>A0A4U0UXW6</accession>
<dbReference type="STRING" id="329885.A0A4U0UXW6"/>